<dbReference type="GO" id="GO:0008270">
    <property type="term" value="F:zinc ion binding"/>
    <property type="evidence" value="ECO:0007669"/>
    <property type="project" value="UniProtKB-KW"/>
</dbReference>
<dbReference type="Pfam" id="PF04434">
    <property type="entry name" value="SWIM"/>
    <property type="match status" value="1"/>
</dbReference>
<dbReference type="PROSITE" id="PS50966">
    <property type="entry name" value="ZF_SWIM"/>
    <property type="match status" value="1"/>
</dbReference>
<dbReference type="InterPro" id="IPR007527">
    <property type="entry name" value="Znf_SWIM"/>
</dbReference>
<dbReference type="RefSeq" id="WP_007809837.1">
    <property type="nucleotide sequence ID" value="NZ_CP157948.1"/>
</dbReference>
<organism evidence="4">
    <name type="scientific">Rhodanobacter sp. IGA1.0</name>
    <dbReference type="NCBI Taxonomy" id="3158582"/>
    <lineage>
        <taxon>Bacteria</taxon>
        <taxon>Pseudomonadati</taxon>
        <taxon>Pseudomonadota</taxon>
        <taxon>Gammaproteobacteria</taxon>
        <taxon>Lysobacterales</taxon>
        <taxon>Rhodanobacteraceae</taxon>
        <taxon>Rhodanobacter</taxon>
    </lineage>
</organism>
<feature type="compositionally biased region" description="Low complexity" evidence="2">
    <location>
        <begin position="121"/>
        <end position="135"/>
    </location>
</feature>
<evidence type="ECO:0000313" key="4">
    <source>
        <dbReference type="EMBL" id="XBS90054.1"/>
    </source>
</evidence>
<evidence type="ECO:0000256" key="2">
    <source>
        <dbReference type="SAM" id="MobiDB-lite"/>
    </source>
</evidence>
<dbReference type="EMBL" id="CP157948">
    <property type="protein sequence ID" value="XBS90054.1"/>
    <property type="molecule type" value="Genomic_DNA"/>
</dbReference>
<name>A0AAU7QK70_9GAMM</name>
<keyword evidence="1" id="KW-0862">Zinc</keyword>
<reference evidence="4" key="1">
    <citation type="submission" date="2024-06" db="EMBL/GenBank/DDBJ databases">
        <authorList>
            <person name="Sun Y."/>
        </authorList>
    </citation>
    <scope>NUCLEOTIDE SEQUENCE</scope>
    <source>
        <strain evidence="4">IGA1.0</strain>
    </source>
</reference>
<accession>A0AAU7QK70</accession>
<feature type="region of interest" description="Disordered" evidence="2">
    <location>
        <begin position="113"/>
        <end position="141"/>
    </location>
</feature>
<proteinExistence type="predicted"/>
<dbReference type="AlphaFoldDB" id="A0AAU7QK70"/>
<evidence type="ECO:0000259" key="3">
    <source>
        <dbReference type="PROSITE" id="PS50966"/>
    </source>
</evidence>
<sequence length="443" mass="48079">MTTALTRDQVLALAPDSASAKAAGGLLGDGQWPSLGVDGEALWGECKGSGARPYQTQVDLSALVTRCSCPSRKFPCKHALALLLMHAQGQPRLATPSEQPAWVGEWLASRRDKAAKKEQAAEQPPADPQKAAATAAKREAARWKRIEDGSAELQRWMADQFRHGLARFGEAQRKDGAAMAARMVDAQASGLAQRLGEALDALAGGRHEEAIERFGLLQLLIDGVARRDTLAPPRLADLRSALGWPHDRDEVLAGGEAITDHWLVLGQRVQSDDERLSERRIWLHGHDSGRHALLLDYAYQGRDWEGAWSNGCSYPATLHFYPGSVPLRAIAVEQGSGVAQAWPTIDADEAIDQASHALAGNPWLPAVPMLLAEATPLRQDEQWCLHTRAGTFPLRTDLANGWSLLAFSGGHPMQLMGEWDGRRLRVLAARASTGATWALETRA</sequence>
<keyword evidence="1" id="KW-0479">Metal-binding</keyword>
<gene>
    <name evidence="4" type="ORF">ABNK63_16965</name>
</gene>
<feature type="domain" description="SWIM-type" evidence="3">
    <location>
        <begin position="54"/>
        <end position="87"/>
    </location>
</feature>
<evidence type="ECO:0000256" key="1">
    <source>
        <dbReference type="PROSITE-ProRule" id="PRU00325"/>
    </source>
</evidence>
<protein>
    <submittedName>
        <fullName evidence="4">SWIM zinc finger family protein</fullName>
    </submittedName>
</protein>
<keyword evidence="1" id="KW-0863">Zinc-finger</keyword>